<feature type="transmembrane region" description="Helical" evidence="1">
    <location>
        <begin position="49"/>
        <end position="67"/>
    </location>
</feature>
<organism evidence="2 4">
    <name type="scientific">Natronospira elongata</name>
    <dbReference type="NCBI Taxonomy" id="3110268"/>
    <lineage>
        <taxon>Bacteria</taxon>
        <taxon>Pseudomonadati</taxon>
        <taxon>Pseudomonadota</taxon>
        <taxon>Gammaproteobacteria</taxon>
        <taxon>Natronospirales</taxon>
        <taxon>Natronospiraceae</taxon>
        <taxon>Natronospira</taxon>
    </lineage>
</organism>
<name>A0AAP6JG78_9GAMM</name>
<protein>
    <submittedName>
        <fullName evidence="2">Uncharacterized protein</fullName>
    </submittedName>
</protein>
<dbReference type="EMBL" id="JAYGII010000017">
    <property type="protein sequence ID" value="MEA5445912.1"/>
    <property type="molecule type" value="Genomic_DNA"/>
</dbReference>
<evidence type="ECO:0000313" key="2">
    <source>
        <dbReference type="EMBL" id="MEA5445912.1"/>
    </source>
</evidence>
<accession>A0AAP6JG78</accession>
<dbReference type="AlphaFoldDB" id="A0AAP6JG78"/>
<evidence type="ECO:0000256" key="1">
    <source>
        <dbReference type="SAM" id="Phobius"/>
    </source>
</evidence>
<dbReference type="Proteomes" id="UP001302316">
    <property type="component" value="Unassembled WGS sequence"/>
</dbReference>
<proteinExistence type="predicted"/>
<reference evidence="2 4" key="1">
    <citation type="submission" date="2023-12" db="EMBL/GenBank/DDBJ databases">
        <title>Whole-genome sequencing of halo(alkali)philic microorganisms from hypersaline lakes.</title>
        <authorList>
            <person name="Sorokin D.Y."/>
            <person name="Merkel A.Y."/>
            <person name="Messina E."/>
            <person name="Yakimov M."/>
        </authorList>
    </citation>
    <scope>NUCLEOTIDE SEQUENCE [LARGE SCALE GENOMIC DNA]</scope>
    <source>
        <strain evidence="2 4">AB-CW1</strain>
    </source>
</reference>
<comment type="caution">
    <text evidence="2">The sequence shown here is derived from an EMBL/GenBank/DDBJ whole genome shotgun (WGS) entry which is preliminary data.</text>
</comment>
<sequence>MSLDMFRIREQTVRRLRVVFIVLIATAVIGLGLLLLLDWLDVFNRDHPLVFALVAVLVVAGVLEFGLESLRQAGRHKDSWWRP</sequence>
<evidence type="ECO:0000313" key="3">
    <source>
        <dbReference type="EMBL" id="MEA5446296.1"/>
    </source>
</evidence>
<dbReference type="EMBL" id="JAYGII010000026">
    <property type="protein sequence ID" value="MEA5446296.1"/>
    <property type="molecule type" value="Genomic_DNA"/>
</dbReference>
<gene>
    <name evidence="2" type="ORF">VCB98_08785</name>
    <name evidence="3" type="ORF">VCB98_10740</name>
</gene>
<keyword evidence="1" id="KW-1133">Transmembrane helix</keyword>
<keyword evidence="1" id="KW-0812">Transmembrane</keyword>
<keyword evidence="1" id="KW-0472">Membrane</keyword>
<dbReference type="RefSeq" id="WP_346051806.1">
    <property type="nucleotide sequence ID" value="NZ_JAYGII010000017.1"/>
</dbReference>
<keyword evidence="4" id="KW-1185">Reference proteome</keyword>
<evidence type="ECO:0000313" key="4">
    <source>
        <dbReference type="Proteomes" id="UP001302316"/>
    </source>
</evidence>
<feature type="transmembrane region" description="Helical" evidence="1">
    <location>
        <begin position="16"/>
        <end position="37"/>
    </location>
</feature>